<dbReference type="SUPFAM" id="SSF51338">
    <property type="entry name" value="Composite domain of metallo-dependent hydrolases"/>
    <property type="match status" value="1"/>
</dbReference>
<feature type="domain" description="Amidohydrolase 3" evidence="2">
    <location>
        <begin position="745"/>
        <end position="795"/>
    </location>
</feature>
<comment type="caution">
    <text evidence="3">The sequence shown here is derived from an EMBL/GenBank/DDBJ whole genome shotgun (WGS) entry which is preliminary data.</text>
</comment>
<gene>
    <name evidence="3" type="ORF">ONZ51_g10129</name>
</gene>
<dbReference type="GO" id="GO:0016810">
    <property type="term" value="F:hydrolase activity, acting on carbon-nitrogen (but not peptide) bonds"/>
    <property type="evidence" value="ECO:0007669"/>
    <property type="project" value="InterPro"/>
</dbReference>
<dbReference type="Pfam" id="PF07969">
    <property type="entry name" value="Amidohydro_3"/>
    <property type="match status" value="1"/>
</dbReference>
<proteinExistence type="predicted"/>
<feature type="region of interest" description="Disordered" evidence="1">
    <location>
        <begin position="44"/>
        <end position="140"/>
    </location>
</feature>
<protein>
    <recommendedName>
        <fullName evidence="2">Amidohydrolase 3 domain-containing protein</fullName>
    </recommendedName>
</protein>
<evidence type="ECO:0000259" key="2">
    <source>
        <dbReference type="Pfam" id="PF07969"/>
    </source>
</evidence>
<dbReference type="InterPro" id="IPR051781">
    <property type="entry name" value="Metallo-dep_Hydrolase"/>
</dbReference>
<evidence type="ECO:0000313" key="3">
    <source>
        <dbReference type="EMBL" id="KAJ8463652.1"/>
    </source>
</evidence>
<evidence type="ECO:0000313" key="4">
    <source>
        <dbReference type="Proteomes" id="UP001215151"/>
    </source>
</evidence>
<accession>A0AAD7TK36</accession>
<dbReference type="EMBL" id="JAPEVG010000380">
    <property type="protein sequence ID" value="KAJ8463652.1"/>
    <property type="molecule type" value="Genomic_DNA"/>
</dbReference>
<dbReference type="SUPFAM" id="SSF51556">
    <property type="entry name" value="Metallo-dependent hydrolases"/>
    <property type="match status" value="1"/>
</dbReference>
<name>A0AAD7TK36_9APHY</name>
<dbReference type="Proteomes" id="UP001215151">
    <property type="component" value="Unassembled WGS sequence"/>
</dbReference>
<dbReference type="InterPro" id="IPR013108">
    <property type="entry name" value="Amidohydro_3"/>
</dbReference>
<dbReference type="InterPro" id="IPR032466">
    <property type="entry name" value="Metal_Hydrolase"/>
</dbReference>
<feature type="compositionally biased region" description="Low complexity" evidence="1">
    <location>
        <begin position="110"/>
        <end position="131"/>
    </location>
</feature>
<feature type="compositionally biased region" description="Polar residues" evidence="1">
    <location>
        <begin position="44"/>
        <end position="82"/>
    </location>
</feature>
<dbReference type="PANTHER" id="PTHR43135">
    <property type="entry name" value="ALPHA-D-RIBOSE 1-METHYLPHOSPHONATE 5-TRIPHOSPHATE DIPHOSPHATASE"/>
    <property type="match status" value="1"/>
</dbReference>
<evidence type="ECO:0000256" key="1">
    <source>
        <dbReference type="SAM" id="MobiDB-lite"/>
    </source>
</evidence>
<organism evidence="3 4">
    <name type="scientific">Trametes cubensis</name>
    <dbReference type="NCBI Taxonomy" id="1111947"/>
    <lineage>
        <taxon>Eukaryota</taxon>
        <taxon>Fungi</taxon>
        <taxon>Dikarya</taxon>
        <taxon>Basidiomycota</taxon>
        <taxon>Agaricomycotina</taxon>
        <taxon>Agaricomycetes</taxon>
        <taxon>Polyporales</taxon>
        <taxon>Polyporaceae</taxon>
        <taxon>Trametes</taxon>
    </lineage>
</organism>
<reference evidence="3" key="1">
    <citation type="submission" date="2022-11" db="EMBL/GenBank/DDBJ databases">
        <title>Genome Sequence of Cubamyces cubensis.</title>
        <authorList>
            <person name="Buettner E."/>
        </authorList>
    </citation>
    <scope>NUCLEOTIDE SEQUENCE</scope>
    <source>
        <strain evidence="3">MPL-01</strain>
    </source>
</reference>
<sequence>MWLDVVALPSHFPWAMVRGKAQRSSDNLGLGSFPAQAPVTTVKSARSSEHCSNLLATPQPGTSAPTSQTPKSYVQTLTTPHASTMSNLSSSSSITPTPSTFHNTPTQTHPSSVYASSSSASPSASGSGSARAPPPSEFKQASRTFELDVKPEPKAGTDDAAAPVAVSVAEPEPEQDPGDARGTPLDLCVVPDDARGAFSVARRVLPLGGGEGTRDQKWRGAARCRGGMMADMAGGADVCPGFRGRSANGIMGVQMHAFTMLSIYGRDVASSTRVPSTCIMDSELEYAQAAPHTTQDFGEIQDDARAAGPAVRFLICTLFAALVLQAPSWAPFFSSFRSSRQIARHTTTQTPHNAEAILRHCASLRTVPGPPEDFLERDSSDRFEPGTRATLIKNVTLWTGARNGTEVVHGDVLLDRGLVRSIGHIPRALYVDRDTDVVDAHGAWVTPGLVDLNTHIGLISAPAMAGALDYSSSHGPILPWLRTIDGFNTHDDAFALAVAGGVTTVQVVPGSENVIGGQAFMVKLRKTSERTSTSMLIEPPYALNGSKPDPDLPGRWRYLMQACGESVKGYGNRMDTVWALRSAYAEARRVRDAQDAFCMRAEAGLWNEIADESYPEDLRWEALVDVLRGRVKVSMQCSEAVDLDAAVRLSQEFKFRIASFHNAHEAYLVPGLLRTTYGGVPTIALFADETRYKREAYRGSEFAPRVLADYGFPVAMQPNHPTLNSRHLLFEAQQAHYYGLPPPLALASVTSVPAAAAGLSHRIGILREGADADVVLWDSHPLQLGATPRKVWIDGILQVGNDSDHVRIGLGKTSSEWLDPPQVPDFDVEREAAIKFEGLAPLAPQKTVAGRVAFRNVKEVFLRQSGDDSAGVVVSYFGLDSTTNAGVTHVTVDRGRVTCVGPVCEGEGRNAEVVVDLRGGTIAPGMMAFGSALGIEEIESEPSTGDGLLYDAFKEVVPSMVGDFGGLTRVDDALLFGTRNALVAHRAGVTYATTSFVQSPLFLRGKFVGGLSATFRTGAPNALERTAIIKSVTALHISIGRPPPTSYTPRVPSLSIQIATLRRLLLEGEDTRTQTGEWFKKAAEGTIPLVIDVSSADIMATLIRLKSEVEEKRGTYMRMVFSRATEAYLLAKEIAHVDIGVILSPPRQYPWSWDDRRALAGPPLTNETALAILLKHGVTVGLGNWHTPHVQDTRLDVGWAVLESNNWINKRQAYELVSTNLEKLLDLEGWVGDMGDLVAYEGGSALDFTGKPVAIVSPAKAAVELL</sequence>
<keyword evidence="4" id="KW-1185">Reference proteome</keyword>
<dbReference type="AlphaFoldDB" id="A0AAD7TK36"/>
<dbReference type="InterPro" id="IPR011059">
    <property type="entry name" value="Metal-dep_hydrolase_composite"/>
</dbReference>
<dbReference type="Gene3D" id="3.20.20.140">
    <property type="entry name" value="Metal-dependent hydrolases"/>
    <property type="match status" value="2"/>
</dbReference>
<feature type="compositionally biased region" description="Low complexity" evidence="1">
    <location>
        <begin position="83"/>
        <end position="100"/>
    </location>
</feature>
<dbReference type="PANTHER" id="PTHR43135:SF3">
    <property type="entry name" value="ALPHA-D-RIBOSE 1-METHYLPHOSPHONATE 5-TRIPHOSPHATE DIPHOSPHATASE"/>
    <property type="match status" value="1"/>
</dbReference>